<keyword evidence="1" id="KW-0812">Transmembrane</keyword>
<proteinExistence type="predicted"/>
<dbReference type="Proteomes" id="UP001501343">
    <property type="component" value="Unassembled WGS sequence"/>
</dbReference>
<protein>
    <submittedName>
        <fullName evidence="2">Uncharacterized protein</fullName>
    </submittedName>
</protein>
<evidence type="ECO:0000313" key="3">
    <source>
        <dbReference type="Proteomes" id="UP001501343"/>
    </source>
</evidence>
<dbReference type="EMBL" id="BAAAOF010000001">
    <property type="protein sequence ID" value="GAA1913625.1"/>
    <property type="molecule type" value="Genomic_DNA"/>
</dbReference>
<evidence type="ECO:0000313" key="2">
    <source>
        <dbReference type="EMBL" id="GAA1913625.1"/>
    </source>
</evidence>
<evidence type="ECO:0000256" key="1">
    <source>
        <dbReference type="SAM" id="Phobius"/>
    </source>
</evidence>
<keyword evidence="1" id="KW-1133">Transmembrane helix</keyword>
<dbReference type="RefSeq" id="WP_248149156.1">
    <property type="nucleotide sequence ID" value="NZ_BAAAOF010000001.1"/>
</dbReference>
<keyword evidence="1" id="KW-0472">Membrane</keyword>
<keyword evidence="3" id="KW-1185">Reference proteome</keyword>
<accession>A0ABN2P922</accession>
<feature type="transmembrane region" description="Helical" evidence="1">
    <location>
        <begin position="20"/>
        <end position="43"/>
    </location>
</feature>
<name>A0ABN2P922_9MICO</name>
<sequence length="155" mass="17151">MTPSPAATEAATTAAAIDPTLLVLLPIIGVFATILGGFLGAWIQGRREHRKWKREKRYEAYVRLVATLIQLRELRREEADRKLDPDNPRFANLEARLDKFSDIKGDLQAPYTVLGPRAIGDAFALVNSLPPDSPESIAAWDALVGAMRKELDVDD</sequence>
<gene>
    <name evidence="2" type="ORF">GCM10009775_02880</name>
</gene>
<organism evidence="2 3">
    <name type="scientific">Microbacterium aoyamense</name>
    <dbReference type="NCBI Taxonomy" id="344166"/>
    <lineage>
        <taxon>Bacteria</taxon>
        <taxon>Bacillati</taxon>
        <taxon>Actinomycetota</taxon>
        <taxon>Actinomycetes</taxon>
        <taxon>Micrococcales</taxon>
        <taxon>Microbacteriaceae</taxon>
        <taxon>Microbacterium</taxon>
    </lineage>
</organism>
<reference evidence="2 3" key="1">
    <citation type="journal article" date="2019" name="Int. J. Syst. Evol. Microbiol.">
        <title>The Global Catalogue of Microorganisms (GCM) 10K type strain sequencing project: providing services to taxonomists for standard genome sequencing and annotation.</title>
        <authorList>
            <consortium name="The Broad Institute Genomics Platform"/>
            <consortium name="The Broad Institute Genome Sequencing Center for Infectious Disease"/>
            <person name="Wu L."/>
            <person name="Ma J."/>
        </authorList>
    </citation>
    <scope>NUCLEOTIDE SEQUENCE [LARGE SCALE GENOMIC DNA]</scope>
    <source>
        <strain evidence="2 3">JCM 14900</strain>
    </source>
</reference>
<comment type="caution">
    <text evidence="2">The sequence shown here is derived from an EMBL/GenBank/DDBJ whole genome shotgun (WGS) entry which is preliminary data.</text>
</comment>